<dbReference type="InterPro" id="IPR036907">
    <property type="entry name" value="5'-Nucleotdase_C_sf"/>
</dbReference>
<dbReference type="GO" id="GO:0030288">
    <property type="term" value="C:outer membrane-bounded periplasmic space"/>
    <property type="evidence" value="ECO:0007669"/>
    <property type="project" value="TreeGrafter"/>
</dbReference>
<dbReference type="PANTHER" id="PTHR11575">
    <property type="entry name" value="5'-NUCLEOTIDASE-RELATED"/>
    <property type="match status" value="1"/>
</dbReference>
<dbReference type="Proteomes" id="UP000029692">
    <property type="component" value="Unassembled WGS sequence"/>
</dbReference>
<comment type="similarity">
    <text evidence="1">Belongs to the 5'-nucleotidase family.</text>
</comment>
<dbReference type="PANTHER" id="PTHR11575:SF24">
    <property type="entry name" value="5'-NUCLEOTIDASE"/>
    <property type="match status" value="1"/>
</dbReference>
<dbReference type="STRING" id="1480694.DC28_14565"/>
<keyword evidence="1" id="KW-0378">Hydrolase</keyword>
<dbReference type="SUPFAM" id="SSF56300">
    <property type="entry name" value="Metallo-dependent phosphatases"/>
    <property type="match status" value="1"/>
</dbReference>
<dbReference type="Gene3D" id="3.60.21.10">
    <property type="match status" value="1"/>
</dbReference>
<gene>
    <name evidence="3" type="ORF">DC28_14565</name>
</gene>
<name>A0A098QSI7_9SPIO</name>
<proteinExistence type="inferred from homology"/>
<feature type="domain" description="5'-Nucleotidase C-terminal" evidence="2">
    <location>
        <begin position="322"/>
        <end position="465"/>
    </location>
</feature>
<dbReference type="Gene3D" id="3.90.780.10">
    <property type="entry name" value="5'-Nucleotidase, C-terminal domain"/>
    <property type="match status" value="1"/>
</dbReference>
<dbReference type="AlphaFoldDB" id="A0A098QSI7"/>
<dbReference type="GO" id="GO:0009166">
    <property type="term" value="P:nucleotide catabolic process"/>
    <property type="evidence" value="ECO:0007669"/>
    <property type="project" value="InterPro"/>
</dbReference>
<protein>
    <recommendedName>
        <fullName evidence="2">5'-Nucleotidase C-terminal domain-containing protein</fullName>
    </recommendedName>
</protein>
<dbReference type="SUPFAM" id="SSF55816">
    <property type="entry name" value="5'-nucleotidase (syn. UDP-sugar hydrolase), C-terminal domain"/>
    <property type="match status" value="1"/>
</dbReference>
<accession>A0A098QSI7</accession>
<dbReference type="PRINTS" id="PR01607">
    <property type="entry name" value="APYRASEFAMLY"/>
</dbReference>
<organism evidence="3 4">
    <name type="scientific">Spirochaeta lutea</name>
    <dbReference type="NCBI Taxonomy" id="1480694"/>
    <lineage>
        <taxon>Bacteria</taxon>
        <taxon>Pseudomonadati</taxon>
        <taxon>Spirochaetota</taxon>
        <taxon>Spirochaetia</taxon>
        <taxon>Spirochaetales</taxon>
        <taxon>Spirochaetaceae</taxon>
        <taxon>Spirochaeta</taxon>
    </lineage>
</organism>
<evidence type="ECO:0000259" key="2">
    <source>
        <dbReference type="Pfam" id="PF02872"/>
    </source>
</evidence>
<comment type="caution">
    <text evidence="3">The sequence shown here is derived from an EMBL/GenBank/DDBJ whole genome shotgun (WGS) entry which is preliminary data.</text>
</comment>
<dbReference type="EMBL" id="JNUP01000072">
    <property type="protein sequence ID" value="KGE70724.1"/>
    <property type="molecule type" value="Genomic_DNA"/>
</dbReference>
<dbReference type="GO" id="GO:0016787">
    <property type="term" value="F:hydrolase activity"/>
    <property type="evidence" value="ECO:0007669"/>
    <property type="project" value="UniProtKB-KW"/>
</dbReference>
<keyword evidence="1" id="KW-0547">Nucleotide-binding</keyword>
<evidence type="ECO:0000256" key="1">
    <source>
        <dbReference type="RuleBase" id="RU362119"/>
    </source>
</evidence>
<dbReference type="InterPro" id="IPR006179">
    <property type="entry name" value="5_nucleotidase/apyrase"/>
</dbReference>
<dbReference type="eggNOG" id="COG0737">
    <property type="taxonomic scope" value="Bacteria"/>
</dbReference>
<evidence type="ECO:0000313" key="4">
    <source>
        <dbReference type="Proteomes" id="UP000029692"/>
    </source>
</evidence>
<dbReference type="InterPro" id="IPR029052">
    <property type="entry name" value="Metallo-depent_PP-like"/>
</dbReference>
<keyword evidence="4" id="KW-1185">Reference proteome</keyword>
<evidence type="ECO:0000313" key="3">
    <source>
        <dbReference type="EMBL" id="KGE70724.1"/>
    </source>
</evidence>
<dbReference type="Pfam" id="PF02872">
    <property type="entry name" value="5_nucleotid_C"/>
    <property type="match status" value="1"/>
</dbReference>
<reference evidence="3 4" key="1">
    <citation type="submission" date="2014-05" db="EMBL/GenBank/DDBJ databases">
        <title>De novo Genome Sequence of Spirocheata sp.</title>
        <authorList>
            <person name="Shivani Y."/>
            <person name="Subhash Y."/>
            <person name="Tushar L."/>
            <person name="Sasikala C."/>
            <person name="Ramana C.V."/>
        </authorList>
    </citation>
    <scope>NUCLEOTIDE SEQUENCE [LARGE SCALE GENOMIC DNA]</scope>
    <source>
        <strain evidence="3 4">JC230</strain>
    </source>
</reference>
<sequence length="503" mass="55250">MLLILISGLLLVSGCSSQDSEPVVRWIGIHSLKGGLFPEEVGDEKRGGLSLISGYIRQYDDPLVFATNGTIHGSPHAYLSKGQIIIEGLNSMGLDALFVDSRELYFGARRLSDLAVIANFPLVASNIVISETGEIPPYLEPYFYHEQSATLFVGLGSPLLEERNLPENIRGLGLIPLEQAVTGAIETARNRSLPFKHVVVMAVGYKADRQSTNQFIDEAIRIPEVSMLVIGNRDLQAPTLQRLTRNGRTKHLLMVDDTIFDGAKTVDYLEVHQDFSRVSQEHLPVRSRVIEPDPVIGEAIFRSSAAVEELLRDQITLSSERISHNPRGESPLANVILDACRSYWNTDVALINSGAVRGSLGPGAVTLADLYASLPFEGTVVLLGMTGRELIQVLQKSGEFWGDPQRENGFLQVSGLQVAYQRTGSHLLLDSQDVRVGGRPVDPHREYTVAVERYLYAGGDGYTNFRDARLISDTMVSSLSVMLQHLRNMASLDSAVDGRITIE</sequence>
<dbReference type="GO" id="GO:0000166">
    <property type="term" value="F:nucleotide binding"/>
    <property type="evidence" value="ECO:0007669"/>
    <property type="project" value="UniProtKB-KW"/>
</dbReference>
<dbReference type="InterPro" id="IPR008334">
    <property type="entry name" value="5'-Nucleotdase_C"/>
</dbReference>